<keyword evidence="1" id="KW-0808">Transferase</keyword>
<proteinExistence type="predicted"/>
<dbReference type="EMBL" id="VUNH01000001">
    <property type="protein sequence ID" value="MST54602.1"/>
    <property type="molecule type" value="Genomic_DNA"/>
</dbReference>
<evidence type="ECO:0000313" key="2">
    <source>
        <dbReference type="Proteomes" id="UP000473699"/>
    </source>
</evidence>
<dbReference type="GO" id="GO:0016301">
    <property type="term" value="F:kinase activity"/>
    <property type="evidence" value="ECO:0007669"/>
    <property type="project" value="UniProtKB-KW"/>
</dbReference>
<dbReference type="AlphaFoldDB" id="A0A6L5YAQ2"/>
<protein>
    <submittedName>
        <fullName evidence="1">CpsD/CapB family tyrosine-protein kinase</fullName>
    </submittedName>
</protein>
<accession>A0A6L5YAQ2</accession>
<evidence type="ECO:0000313" key="1">
    <source>
        <dbReference type="EMBL" id="MST54602.1"/>
    </source>
</evidence>
<organism evidence="1 2">
    <name type="scientific">Pyramidobacter porci</name>
    <dbReference type="NCBI Taxonomy" id="2605789"/>
    <lineage>
        <taxon>Bacteria</taxon>
        <taxon>Thermotogati</taxon>
        <taxon>Synergistota</taxon>
        <taxon>Synergistia</taxon>
        <taxon>Synergistales</taxon>
        <taxon>Dethiosulfovibrionaceae</taxon>
        <taxon>Pyramidobacter</taxon>
    </lineage>
</organism>
<gene>
    <name evidence="1" type="ORF">FYJ74_00850</name>
</gene>
<dbReference type="InterPro" id="IPR027417">
    <property type="entry name" value="P-loop_NTPase"/>
</dbReference>
<reference evidence="1 2" key="1">
    <citation type="submission" date="2019-08" db="EMBL/GenBank/DDBJ databases">
        <title>In-depth cultivation of the pig gut microbiome towards novel bacterial diversity and tailored functional studies.</title>
        <authorList>
            <person name="Wylensek D."/>
            <person name="Hitch T.C.A."/>
            <person name="Clavel T."/>
        </authorList>
    </citation>
    <scope>NUCLEOTIDE SEQUENCE [LARGE SCALE GENOMIC DNA]</scope>
    <source>
        <strain evidence="1 2">SM-530-WT-4B</strain>
    </source>
</reference>
<dbReference type="RefSeq" id="WP_154527733.1">
    <property type="nucleotide sequence ID" value="NZ_VUNH01000001.1"/>
</dbReference>
<comment type="caution">
    <text evidence="1">The sequence shown here is derived from an EMBL/GenBank/DDBJ whole genome shotgun (WGS) entry which is preliminary data.</text>
</comment>
<dbReference type="Proteomes" id="UP000473699">
    <property type="component" value="Unassembled WGS sequence"/>
</dbReference>
<keyword evidence="1" id="KW-0418">Kinase</keyword>
<keyword evidence="2" id="KW-1185">Reference proteome</keyword>
<sequence>MPVDMRLFKDLIQRYEWPKAIAVTGALGSGKTEWVLNLALGLKMIEEKVTIADADIINPYFCIRQVVNALENKGFTVLTAPGQAKWADMPVVSAEVDWALSSPGKLMIDIGGDAEGALALKQFQKRIIQAGYLLVLVVNAFRPQTCTVEKIELMCRRMEEICGLKVGALISNSHLMGETTVETVTEGYQLVQNAARRMGLPLLYAGTSPELYDDTVKALAGERVPVWPVSRYMLLPWEPGAIWATGFPARHHAGRIFREKGESPFQNLGRGIPPENF</sequence>
<name>A0A6L5YAQ2_9BACT</name>
<dbReference type="SUPFAM" id="SSF52540">
    <property type="entry name" value="P-loop containing nucleoside triphosphate hydrolases"/>
    <property type="match status" value="1"/>
</dbReference>